<comment type="caution">
    <text evidence="18">The sequence shown here is derived from an EMBL/GenBank/DDBJ whole genome shotgun (WGS) entry which is preliminary data.</text>
</comment>
<feature type="domain" description="Response regulatory" evidence="17">
    <location>
        <begin position="5"/>
        <end position="123"/>
    </location>
</feature>
<dbReference type="InterPro" id="IPR011006">
    <property type="entry name" value="CheY-like_superfamily"/>
</dbReference>
<protein>
    <recommendedName>
        <fullName evidence="2 14">Stage 0 sporulation protein A homolog</fullName>
    </recommendedName>
</protein>
<feature type="binding site" evidence="15">
    <location>
        <position position="11"/>
    </location>
    <ligand>
        <name>Ca(2+)</name>
        <dbReference type="ChEBI" id="CHEBI:29108"/>
    </ligand>
</feature>
<dbReference type="GO" id="GO:0030435">
    <property type="term" value="P:sporulation resulting in formation of a cellular spore"/>
    <property type="evidence" value="ECO:0007669"/>
    <property type="project" value="UniProtKB-UniRule"/>
</dbReference>
<dbReference type="Gene3D" id="3.40.50.2300">
    <property type="match status" value="1"/>
</dbReference>
<evidence type="ECO:0000256" key="2">
    <source>
        <dbReference type="ARBA" id="ARBA00018672"/>
    </source>
</evidence>
<dbReference type="InterPro" id="IPR036388">
    <property type="entry name" value="WH-like_DNA-bd_sf"/>
</dbReference>
<feature type="binding site" evidence="15">
    <location>
        <position position="56"/>
    </location>
    <ligand>
        <name>Ca(2+)</name>
        <dbReference type="ChEBI" id="CHEBI:29108"/>
    </ligand>
</feature>
<dbReference type="GO" id="GO:0003700">
    <property type="term" value="F:DNA-binding transcription factor activity"/>
    <property type="evidence" value="ECO:0007669"/>
    <property type="project" value="InterPro"/>
</dbReference>
<evidence type="ECO:0000256" key="10">
    <source>
        <dbReference type="ARBA" id="ARBA00023125"/>
    </source>
</evidence>
<evidence type="ECO:0000256" key="15">
    <source>
        <dbReference type="PIRSR" id="PIRSR002937-1"/>
    </source>
</evidence>
<evidence type="ECO:0000256" key="9">
    <source>
        <dbReference type="ARBA" id="ARBA00023015"/>
    </source>
</evidence>
<dbReference type="GO" id="GO:0032993">
    <property type="term" value="C:protein-DNA complex"/>
    <property type="evidence" value="ECO:0007669"/>
    <property type="project" value="TreeGrafter"/>
</dbReference>
<dbReference type="PANTHER" id="PTHR48111">
    <property type="entry name" value="REGULATOR OF RPOS"/>
    <property type="match status" value="1"/>
</dbReference>
<sequence length="258" mass="29024">MDKIRVVLADDNLNVLRLLTDYFAETPDIELVKAVSDGARVVEAVRAHRPDVLVTDIIMPRRDGFRILEELGELPEEERPRVIVLTGLSRDDFILRAVKLGASYYMVKPFDMRLLASRIREVASSFEEASITELPAARESACPDVDEQVTNLFLTIGIPAHIKGYHYLREAVRMVLAEPDVINRITKELYPGIARKFDTTASKVERAMRHAIDVAWSRGRLDSVNNMYGYKVLSPDDKPTNGEFIALIADKVAVKKSA</sequence>
<keyword evidence="5 16" id="KW-0597">Phosphoprotein</keyword>
<dbReference type="InterPro" id="IPR001789">
    <property type="entry name" value="Sig_transdc_resp-reg_receiver"/>
</dbReference>
<evidence type="ECO:0000256" key="5">
    <source>
        <dbReference type="ARBA" id="ARBA00022553"/>
    </source>
</evidence>
<keyword evidence="11 14" id="KW-0010">Activator</keyword>
<dbReference type="InterPro" id="IPR012052">
    <property type="entry name" value="Spore_0_A"/>
</dbReference>
<dbReference type="Gene3D" id="1.10.10.10">
    <property type="entry name" value="Winged helix-like DNA-binding domain superfamily/Winged helix DNA-binding domain"/>
    <property type="match status" value="1"/>
</dbReference>
<dbReference type="InterPro" id="IPR014879">
    <property type="entry name" value="Spo0A_C"/>
</dbReference>
<dbReference type="InterPro" id="IPR016032">
    <property type="entry name" value="Sig_transdc_resp-reg_C-effctor"/>
</dbReference>
<dbReference type="PIRSF" id="PIRSF002937">
    <property type="entry name" value="Res_reg_Spo0A"/>
    <property type="match status" value="1"/>
</dbReference>
<dbReference type="Proteomes" id="UP000824260">
    <property type="component" value="Unassembled WGS sequence"/>
</dbReference>
<evidence type="ECO:0000256" key="13">
    <source>
        <dbReference type="ARBA" id="ARBA00024867"/>
    </source>
</evidence>
<evidence type="ECO:0000256" key="11">
    <source>
        <dbReference type="ARBA" id="ARBA00023159"/>
    </source>
</evidence>
<organism evidence="18 19">
    <name type="scientific">Candidatus Pullichristensenella stercorigallinarum</name>
    <dbReference type="NCBI Taxonomy" id="2840909"/>
    <lineage>
        <taxon>Bacteria</taxon>
        <taxon>Bacillati</taxon>
        <taxon>Bacillota</taxon>
        <taxon>Clostridia</taxon>
        <taxon>Candidatus Pullichristensenella</taxon>
    </lineage>
</organism>
<keyword evidence="10 14" id="KW-0238">DNA-binding</keyword>
<evidence type="ECO:0000256" key="1">
    <source>
        <dbReference type="ARBA" id="ARBA00004496"/>
    </source>
</evidence>
<evidence type="ECO:0000256" key="4">
    <source>
        <dbReference type="ARBA" id="ARBA00022491"/>
    </source>
</evidence>
<dbReference type="SUPFAM" id="SSF52172">
    <property type="entry name" value="CheY-like"/>
    <property type="match status" value="1"/>
</dbReference>
<evidence type="ECO:0000313" key="19">
    <source>
        <dbReference type="Proteomes" id="UP000824260"/>
    </source>
</evidence>
<keyword evidence="8 14" id="KW-0902">Two-component regulatory system</keyword>
<keyword evidence="7 14" id="KW-0749">Sporulation</keyword>
<dbReference type="PANTHER" id="PTHR48111:SF1">
    <property type="entry name" value="TWO-COMPONENT RESPONSE REGULATOR ORR33"/>
    <property type="match status" value="1"/>
</dbReference>
<evidence type="ECO:0000313" key="18">
    <source>
        <dbReference type="EMBL" id="HIQ82192.1"/>
    </source>
</evidence>
<dbReference type="InterPro" id="IPR039420">
    <property type="entry name" value="WalR-like"/>
</dbReference>
<evidence type="ECO:0000256" key="8">
    <source>
        <dbReference type="ARBA" id="ARBA00023012"/>
    </source>
</evidence>
<keyword evidence="6 14" id="KW-0106">Calcium</keyword>
<proteinExistence type="predicted"/>
<evidence type="ECO:0000256" key="16">
    <source>
        <dbReference type="PROSITE-ProRule" id="PRU00169"/>
    </source>
</evidence>
<accession>A0A9D1CVN6</accession>
<feature type="modified residue" description="4-aspartylphosphate" evidence="16">
    <location>
        <position position="56"/>
    </location>
</feature>
<dbReference type="GO" id="GO:0005509">
    <property type="term" value="F:calcium ion binding"/>
    <property type="evidence" value="ECO:0007669"/>
    <property type="project" value="UniProtKB-UniRule"/>
</dbReference>
<dbReference type="GO" id="GO:0000976">
    <property type="term" value="F:transcription cis-regulatory region binding"/>
    <property type="evidence" value="ECO:0007669"/>
    <property type="project" value="TreeGrafter"/>
</dbReference>
<dbReference type="AlphaFoldDB" id="A0A9D1CVN6"/>
<dbReference type="GO" id="GO:0042173">
    <property type="term" value="P:regulation of sporulation resulting in formation of a cellular spore"/>
    <property type="evidence" value="ECO:0007669"/>
    <property type="project" value="InterPro"/>
</dbReference>
<keyword evidence="9 14" id="KW-0805">Transcription regulation</keyword>
<comment type="cofactor">
    <cofactor evidence="14 15">
        <name>Ca(2+)</name>
        <dbReference type="ChEBI" id="CHEBI:29108"/>
    </cofactor>
    <text evidence="14 15">Binds 1 Ca(2+) ion per subunit.</text>
</comment>
<dbReference type="NCBIfam" id="TIGR02875">
    <property type="entry name" value="spore_0_A"/>
    <property type="match status" value="1"/>
</dbReference>
<keyword evidence="12 14" id="KW-0804">Transcription</keyword>
<reference evidence="18" key="2">
    <citation type="journal article" date="2021" name="PeerJ">
        <title>Extensive microbial diversity within the chicken gut microbiome revealed by metagenomics and culture.</title>
        <authorList>
            <person name="Gilroy R."/>
            <person name="Ravi A."/>
            <person name="Getino M."/>
            <person name="Pursley I."/>
            <person name="Horton D.L."/>
            <person name="Alikhan N.F."/>
            <person name="Baker D."/>
            <person name="Gharbi K."/>
            <person name="Hall N."/>
            <person name="Watson M."/>
            <person name="Adriaenssens E.M."/>
            <person name="Foster-Nyarko E."/>
            <person name="Jarju S."/>
            <person name="Secka A."/>
            <person name="Antonio M."/>
            <person name="Oren A."/>
            <person name="Chaudhuri R.R."/>
            <person name="La Ragione R."/>
            <person name="Hildebrand F."/>
            <person name="Pallen M.J."/>
        </authorList>
    </citation>
    <scope>NUCLEOTIDE SEQUENCE</scope>
    <source>
        <strain evidence="18">ChiSjej6B24-2974</strain>
    </source>
</reference>
<dbReference type="GO" id="GO:0005829">
    <property type="term" value="C:cytosol"/>
    <property type="evidence" value="ECO:0007669"/>
    <property type="project" value="TreeGrafter"/>
</dbReference>
<keyword evidence="14 15" id="KW-0479">Metal-binding</keyword>
<name>A0A9D1CVN6_9FIRM</name>
<dbReference type="Pfam" id="PF00072">
    <property type="entry name" value="Response_reg"/>
    <property type="match status" value="1"/>
</dbReference>
<dbReference type="SMART" id="SM00448">
    <property type="entry name" value="REC"/>
    <property type="match status" value="1"/>
</dbReference>
<dbReference type="GO" id="GO:0051606">
    <property type="term" value="P:detection of stimulus"/>
    <property type="evidence" value="ECO:0007669"/>
    <property type="project" value="UniProtKB-UniRule"/>
</dbReference>
<dbReference type="SUPFAM" id="SSF46894">
    <property type="entry name" value="C-terminal effector domain of the bipartite response regulators"/>
    <property type="match status" value="1"/>
</dbReference>
<dbReference type="EMBL" id="DVFZ01000035">
    <property type="protein sequence ID" value="HIQ82192.1"/>
    <property type="molecule type" value="Genomic_DNA"/>
</dbReference>
<keyword evidence="4 14" id="KW-0678">Repressor</keyword>
<gene>
    <name evidence="18" type="primary">spo0A</name>
    <name evidence="18" type="ORF">IAA52_03735</name>
</gene>
<reference evidence="18" key="1">
    <citation type="submission" date="2020-10" db="EMBL/GenBank/DDBJ databases">
        <authorList>
            <person name="Gilroy R."/>
        </authorList>
    </citation>
    <scope>NUCLEOTIDE SEQUENCE</scope>
    <source>
        <strain evidence="18">ChiSjej6B24-2974</strain>
    </source>
</reference>
<keyword evidence="3 14" id="KW-0963">Cytoplasm</keyword>
<dbReference type="Pfam" id="PF08769">
    <property type="entry name" value="Spo0A_C"/>
    <property type="match status" value="1"/>
</dbReference>
<comment type="function">
    <text evidence="13 14">May play the central regulatory role in sporulation. It may be an element of the effector pathway responsible for the activation of sporulation genes in response to nutritional stress. Spo0A may act in concert with spo0H (a sigma factor) to control the expression of some genes that are critical to the sporulation process.</text>
</comment>
<feature type="binding site" evidence="15">
    <location>
        <position position="10"/>
    </location>
    <ligand>
        <name>Ca(2+)</name>
        <dbReference type="ChEBI" id="CHEBI:29108"/>
    </ligand>
</feature>
<evidence type="ECO:0000256" key="6">
    <source>
        <dbReference type="ARBA" id="ARBA00022837"/>
    </source>
</evidence>
<evidence type="ECO:0000256" key="3">
    <source>
        <dbReference type="ARBA" id="ARBA00022490"/>
    </source>
</evidence>
<evidence type="ECO:0000256" key="7">
    <source>
        <dbReference type="ARBA" id="ARBA00022969"/>
    </source>
</evidence>
<evidence type="ECO:0000259" key="17">
    <source>
        <dbReference type="PROSITE" id="PS50110"/>
    </source>
</evidence>
<comment type="subcellular location">
    <subcellularLocation>
        <location evidence="1 14">Cytoplasm</location>
    </subcellularLocation>
</comment>
<evidence type="ECO:0000256" key="14">
    <source>
        <dbReference type="PIRNR" id="PIRNR002937"/>
    </source>
</evidence>
<dbReference type="PROSITE" id="PS50110">
    <property type="entry name" value="RESPONSE_REGULATORY"/>
    <property type="match status" value="1"/>
</dbReference>
<dbReference type="GO" id="GO:0000156">
    <property type="term" value="F:phosphorelay response regulator activity"/>
    <property type="evidence" value="ECO:0007669"/>
    <property type="project" value="TreeGrafter"/>
</dbReference>
<evidence type="ECO:0000256" key="12">
    <source>
        <dbReference type="ARBA" id="ARBA00023163"/>
    </source>
</evidence>